<evidence type="ECO:0000259" key="2">
    <source>
        <dbReference type="PROSITE" id="PS50011"/>
    </source>
</evidence>
<accession>A0A1A0VZA7</accession>
<dbReference type="EMBL" id="LZSY01000112">
    <property type="protein sequence ID" value="OBB88650.1"/>
    <property type="molecule type" value="Genomic_DNA"/>
</dbReference>
<protein>
    <recommendedName>
        <fullName evidence="2">Protein kinase domain-containing protein</fullName>
    </recommendedName>
</protein>
<dbReference type="GO" id="GO:0004672">
    <property type="term" value="F:protein kinase activity"/>
    <property type="evidence" value="ECO:0007669"/>
    <property type="project" value="InterPro"/>
</dbReference>
<dbReference type="Proteomes" id="UP000094008">
    <property type="component" value="Unassembled WGS sequence"/>
</dbReference>
<feature type="domain" description="Protein kinase" evidence="2">
    <location>
        <begin position="1"/>
        <end position="270"/>
    </location>
</feature>
<organism evidence="3 4">
    <name type="scientific">Mycolicibacterium peregrinum</name>
    <name type="common">Mycobacterium peregrinum</name>
    <dbReference type="NCBI Taxonomy" id="43304"/>
    <lineage>
        <taxon>Bacteria</taxon>
        <taxon>Bacillati</taxon>
        <taxon>Actinomycetota</taxon>
        <taxon>Actinomycetes</taxon>
        <taxon>Mycobacteriales</taxon>
        <taxon>Mycobacteriaceae</taxon>
        <taxon>Mycolicibacterium</taxon>
    </lineage>
</organism>
<comment type="caution">
    <text evidence="3">The sequence shown here is derived from an EMBL/GenBank/DDBJ whole genome shotgun (WGS) entry which is preliminary data.</text>
</comment>
<dbReference type="Gene3D" id="1.10.510.10">
    <property type="entry name" value="Transferase(Phosphotransferase) domain 1"/>
    <property type="match status" value="1"/>
</dbReference>
<dbReference type="PROSITE" id="PS50011">
    <property type="entry name" value="PROTEIN_KINASE_DOM"/>
    <property type="match status" value="1"/>
</dbReference>
<evidence type="ECO:0000313" key="4">
    <source>
        <dbReference type="Proteomes" id="UP000094008"/>
    </source>
</evidence>
<proteinExistence type="predicted"/>
<evidence type="ECO:0000256" key="1">
    <source>
        <dbReference type="SAM" id="MobiDB-lite"/>
    </source>
</evidence>
<dbReference type="SUPFAM" id="SSF56112">
    <property type="entry name" value="Protein kinase-like (PK-like)"/>
    <property type="match status" value="1"/>
</dbReference>
<feature type="region of interest" description="Disordered" evidence="1">
    <location>
        <begin position="349"/>
        <end position="404"/>
    </location>
</feature>
<dbReference type="AlphaFoldDB" id="A0A1A0VZA7"/>
<sequence length="506" mass="54124">MKISQGGQGVVYKAPQVSIPFAKSMVYKEYKHAALAALDVNALKAMPAFLEALPYGEGARLISIAAWPCRVVEDNGKATGFVMPTIPDEFFTTFWTVKGPSTIAAEFQHLLNEPHVLARSFGGQVVFDRQRYGLLRSLVSALTFLHGHGICVGDLSPKNLLFALSSRPEIYFIDCDAMRVNGVSLTTQLETPGWEVPAGEEKATTFSDRYKLGLLALRLIVGSQDATNPARLPASVHPSLRQVIADTLTRPATDRPTLSTWDSALEQAWHAAPANPPPPAPVPPAQVVAPTATPVPVVNLRSSPAITVTQPHSPQPTPAASPKSRAKLAWLLVPIVLGAMVVGLKVNPGSSADETSGSEPRVSTTPTAPYTQAWSPPPISPLTTTSPTPTNVIPPPEAAGLDANQESCAGGYHLTNRSGWATKALRGTTRTSCKFTENILRAYWDNFSEPSKERRTMDVVGAVRCDSVPGASCAPGGRLFEVTCAAPAENDWITCWGGKDAEVYLY</sequence>
<dbReference type="InterPro" id="IPR011009">
    <property type="entry name" value="Kinase-like_dom_sf"/>
</dbReference>
<gene>
    <name evidence="3" type="ORF">A5779_00055</name>
</gene>
<feature type="compositionally biased region" description="Low complexity" evidence="1">
    <location>
        <begin position="381"/>
        <end position="391"/>
    </location>
</feature>
<feature type="compositionally biased region" description="Polar residues" evidence="1">
    <location>
        <begin position="349"/>
        <end position="374"/>
    </location>
</feature>
<reference evidence="4" key="1">
    <citation type="submission" date="2016-06" db="EMBL/GenBank/DDBJ databases">
        <authorList>
            <person name="Sutton G."/>
            <person name="Brinkac L."/>
            <person name="Sanka R."/>
            <person name="Adams M."/>
            <person name="Lau E."/>
            <person name="Mehaffy C."/>
            <person name="Tameris M."/>
            <person name="Hatherill M."/>
            <person name="Hanekom W."/>
            <person name="Mahomed H."/>
            <person name="Mcshane H."/>
        </authorList>
    </citation>
    <scope>NUCLEOTIDE SEQUENCE [LARGE SCALE GENOMIC DNA]</scope>
    <source>
        <strain evidence="4">852002-10433_SCH5171157</strain>
    </source>
</reference>
<dbReference type="GO" id="GO:0005524">
    <property type="term" value="F:ATP binding"/>
    <property type="evidence" value="ECO:0007669"/>
    <property type="project" value="InterPro"/>
</dbReference>
<evidence type="ECO:0000313" key="3">
    <source>
        <dbReference type="EMBL" id="OBB88650.1"/>
    </source>
</evidence>
<name>A0A1A0VZA7_MYCPR</name>
<dbReference type="InterPro" id="IPR000719">
    <property type="entry name" value="Prot_kinase_dom"/>
</dbReference>